<comment type="caution">
    <text evidence="2">The sequence shown here is derived from an EMBL/GenBank/DDBJ whole genome shotgun (WGS) entry which is preliminary data.</text>
</comment>
<feature type="chain" id="PRO_5045139401" description="Secreted protein" evidence="1">
    <location>
        <begin position="31"/>
        <end position="84"/>
    </location>
</feature>
<gene>
    <name evidence="2" type="ORF">AB0C36_29845</name>
</gene>
<reference evidence="2 3" key="1">
    <citation type="submission" date="2024-06" db="EMBL/GenBank/DDBJ databases">
        <title>The Natural Products Discovery Center: Release of the First 8490 Sequenced Strains for Exploring Actinobacteria Biosynthetic Diversity.</title>
        <authorList>
            <person name="Kalkreuter E."/>
            <person name="Kautsar S.A."/>
            <person name="Yang D."/>
            <person name="Bader C.D."/>
            <person name="Teijaro C.N."/>
            <person name="Fluegel L."/>
            <person name="Davis C.M."/>
            <person name="Simpson J.R."/>
            <person name="Lauterbach L."/>
            <person name="Steele A.D."/>
            <person name="Gui C."/>
            <person name="Meng S."/>
            <person name="Li G."/>
            <person name="Viehrig K."/>
            <person name="Ye F."/>
            <person name="Su P."/>
            <person name="Kiefer A.F."/>
            <person name="Nichols A."/>
            <person name="Cepeda A.J."/>
            <person name="Yan W."/>
            <person name="Fan B."/>
            <person name="Jiang Y."/>
            <person name="Adhikari A."/>
            <person name="Zheng C.-J."/>
            <person name="Schuster L."/>
            <person name="Cowan T.M."/>
            <person name="Smanski M.J."/>
            <person name="Chevrette M.G."/>
            <person name="De Carvalho L.P.S."/>
            <person name="Shen B."/>
        </authorList>
    </citation>
    <scope>NUCLEOTIDE SEQUENCE [LARGE SCALE GENOMIC DNA]</scope>
    <source>
        <strain evidence="2 3">NPDC048946</strain>
    </source>
</reference>
<evidence type="ECO:0000256" key="1">
    <source>
        <dbReference type="SAM" id="SignalP"/>
    </source>
</evidence>
<dbReference type="EMBL" id="JBEZFP010000097">
    <property type="protein sequence ID" value="MEU8137704.1"/>
    <property type="molecule type" value="Genomic_DNA"/>
</dbReference>
<sequence length="84" mass="8515">MIKRGRVGLGRVGALAGAVAAVGVALPGTAAAVSADGGDIEGVTVWRAPGQIETLTGDVWTMRGCAYGLFPPHVAMSCRYQVTT</sequence>
<evidence type="ECO:0008006" key="4">
    <source>
        <dbReference type="Google" id="ProtNLM"/>
    </source>
</evidence>
<feature type="signal peptide" evidence="1">
    <location>
        <begin position="1"/>
        <end position="30"/>
    </location>
</feature>
<name>A0ABV3DS36_9ACTN</name>
<keyword evidence="1" id="KW-0732">Signal</keyword>
<dbReference type="Proteomes" id="UP001551482">
    <property type="component" value="Unassembled WGS sequence"/>
</dbReference>
<dbReference type="RefSeq" id="WP_358359986.1">
    <property type="nucleotide sequence ID" value="NZ_JBEZFP010000097.1"/>
</dbReference>
<proteinExistence type="predicted"/>
<evidence type="ECO:0000313" key="2">
    <source>
        <dbReference type="EMBL" id="MEU8137704.1"/>
    </source>
</evidence>
<keyword evidence="3" id="KW-1185">Reference proteome</keyword>
<organism evidence="2 3">
    <name type="scientific">Streptodolium elevatio</name>
    <dbReference type="NCBI Taxonomy" id="3157996"/>
    <lineage>
        <taxon>Bacteria</taxon>
        <taxon>Bacillati</taxon>
        <taxon>Actinomycetota</taxon>
        <taxon>Actinomycetes</taxon>
        <taxon>Kitasatosporales</taxon>
        <taxon>Streptomycetaceae</taxon>
        <taxon>Streptodolium</taxon>
    </lineage>
</organism>
<protein>
    <recommendedName>
        <fullName evidence="4">Secreted protein</fullName>
    </recommendedName>
</protein>
<accession>A0ABV3DS36</accession>
<evidence type="ECO:0000313" key="3">
    <source>
        <dbReference type="Proteomes" id="UP001551482"/>
    </source>
</evidence>